<dbReference type="SUPFAM" id="SSF49899">
    <property type="entry name" value="Concanavalin A-like lectins/glucanases"/>
    <property type="match status" value="2"/>
</dbReference>
<dbReference type="Proteomes" id="UP000663829">
    <property type="component" value="Unassembled WGS sequence"/>
</dbReference>
<dbReference type="EMBL" id="CAJNOQ010016268">
    <property type="protein sequence ID" value="CAF1377844.1"/>
    <property type="molecule type" value="Genomic_DNA"/>
</dbReference>
<accession>A0A815J5G6</accession>
<dbReference type="Gene3D" id="2.60.120.200">
    <property type="match status" value="2"/>
</dbReference>
<evidence type="ECO:0000313" key="7">
    <source>
        <dbReference type="EMBL" id="CAF4259564.1"/>
    </source>
</evidence>
<reference evidence="5" key="1">
    <citation type="submission" date="2021-02" db="EMBL/GenBank/DDBJ databases">
        <authorList>
            <person name="Nowell W R."/>
        </authorList>
    </citation>
    <scope>NUCLEOTIDE SEQUENCE</scope>
</reference>
<dbReference type="Proteomes" id="UP000677228">
    <property type="component" value="Unassembled WGS sequence"/>
</dbReference>
<dbReference type="EMBL" id="CAJOBC010079509">
    <property type="protein sequence ID" value="CAF4269939.1"/>
    <property type="molecule type" value="Genomic_DNA"/>
</dbReference>
<keyword evidence="2" id="KW-1015">Disulfide bond</keyword>
<feature type="transmembrane region" description="Helical" evidence="3">
    <location>
        <begin position="33"/>
        <end position="57"/>
    </location>
</feature>
<comment type="caution">
    <text evidence="5">The sequence shown here is derived from an EMBL/GenBank/DDBJ whole genome shotgun (WGS) entry which is preliminary data.</text>
</comment>
<keyword evidence="3" id="KW-0472">Membrane</keyword>
<gene>
    <name evidence="5" type="ORF">GPM918_LOCUS32182</name>
    <name evidence="6" type="ORF">OVA965_LOCUS35501</name>
    <name evidence="8" type="ORF">SRO942_LOCUS32845</name>
    <name evidence="7" type="ORF">TMI583_LOCUS36470</name>
</gene>
<dbReference type="Pfam" id="PF13385">
    <property type="entry name" value="Laminin_G_3"/>
    <property type="match status" value="1"/>
</dbReference>
<protein>
    <recommendedName>
        <fullName evidence="4">LamG-like jellyroll fold domain-containing protein</fullName>
    </recommendedName>
</protein>
<dbReference type="InterPro" id="IPR013320">
    <property type="entry name" value="ConA-like_dom_sf"/>
</dbReference>
<evidence type="ECO:0000313" key="6">
    <source>
        <dbReference type="EMBL" id="CAF1467104.1"/>
    </source>
</evidence>
<dbReference type="AlphaFoldDB" id="A0A815J5G6"/>
<dbReference type="Proteomes" id="UP000681722">
    <property type="component" value="Unassembled WGS sequence"/>
</dbReference>
<keyword evidence="3" id="KW-1133">Transmembrane helix</keyword>
<evidence type="ECO:0000313" key="5">
    <source>
        <dbReference type="EMBL" id="CAF1377844.1"/>
    </source>
</evidence>
<organism evidence="5 9">
    <name type="scientific">Didymodactylos carnosus</name>
    <dbReference type="NCBI Taxonomy" id="1234261"/>
    <lineage>
        <taxon>Eukaryota</taxon>
        <taxon>Metazoa</taxon>
        <taxon>Spiralia</taxon>
        <taxon>Gnathifera</taxon>
        <taxon>Rotifera</taxon>
        <taxon>Eurotatoria</taxon>
        <taxon>Bdelloidea</taxon>
        <taxon>Philodinida</taxon>
        <taxon>Philodinidae</taxon>
        <taxon>Didymodactylos</taxon>
    </lineage>
</organism>
<dbReference type="Proteomes" id="UP000682733">
    <property type="component" value="Unassembled WGS sequence"/>
</dbReference>
<keyword evidence="1" id="KW-0732">Signal</keyword>
<keyword evidence="9" id="KW-1185">Reference proteome</keyword>
<evidence type="ECO:0000256" key="3">
    <source>
        <dbReference type="SAM" id="Phobius"/>
    </source>
</evidence>
<name>A0A815J5G6_9BILA</name>
<keyword evidence="3" id="KW-0812">Transmembrane</keyword>
<evidence type="ECO:0000313" key="8">
    <source>
        <dbReference type="EMBL" id="CAF4269939.1"/>
    </source>
</evidence>
<evidence type="ECO:0000313" key="9">
    <source>
        <dbReference type="Proteomes" id="UP000663829"/>
    </source>
</evidence>
<proteinExistence type="predicted"/>
<evidence type="ECO:0000259" key="4">
    <source>
        <dbReference type="SMART" id="SM00560"/>
    </source>
</evidence>
<dbReference type="OrthoDB" id="347083at2759"/>
<dbReference type="SMART" id="SM00560">
    <property type="entry name" value="LamGL"/>
    <property type="match status" value="1"/>
</dbReference>
<feature type="non-terminal residue" evidence="5">
    <location>
        <position position="1"/>
    </location>
</feature>
<evidence type="ECO:0000256" key="2">
    <source>
        <dbReference type="ARBA" id="ARBA00023157"/>
    </source>
</evidence>
<feature type="domain" description="LamG-like jellyroll fold" evidence="4">
    <location>
        <begin position="135"/>
        <end position="268"/>
    </location>
</feature>
<dbReference type="EMBL" id="CAJOBA010052891">
    <property type="protein sequence ID" value="CAF4259564.1"/>
    <property type="molecule type" value="Genomic_DNA"/>
</dbReference>
<evidence type="ECO:0000256" key="1">
    <source>
        <dbReference type="ARBA" id="ARBA00022729"/>
    </source>
</evidence>
<dbReference type="EMBL" id="CAJNOK010031012">
    <property type="protein sequence ID" value="CAF1467104.1"/>
    <property type="molecule type" value="Genomic_DNA"/>
</dbReference>
<sequence length="414" mass="46510">GKVSPSRTITYTQKTKVKSKGKFSRPKWMTKKCLIITGIIFGILAIVAIVIPIAIIFSRHGTTSTTTVYTPVYSAYWSLDGNGNDMYSVYNGTISGSWIYYASGSTYFTTGQSLYMYSGTNNFFQMTTYFNLTYQSFTVEMWIYPTTLSGDNPLFSQCTCTSCTSQCLFLIFRSSQLYMGFNFNDLQGSTTFSTNTWYHVSFVYNYQTSQQIIYIDGVQDAIRSSVTTPYLGSNGTIYFGYSILSGSSSQYYGYIDNVALTTRAKSTSEILTDATQIFYYSFDQPNPYYDNGVNHINSTNYNSLTASSGRVKQGIRFTTTSSYFQMYSFSQFGVYNYKPWTFAVWIYPTSVAGVGSVAVPNYYTSGGQMYVTLGYAWGSCEGYVPCTGYQGSMDEFYAYRRELSASEIHSLANP</sequence>
<dbReference type="InterPro" id="IPR006558">
    <property type="entry name" value="LamG-like"/>
</dbReference>